<keyword evidence="2" id="KW-1185">Reference proteome</keyword>
<dbReference type="SUPFAM" id="SSF51430">
    <property type="entry name" value="NAD(P)-linked oxidoreductase"/>
    <property type="match status" value="1"/>
</dbReference>
<dbReference type="AlphaFoldDB" id="A0A853DNM5"/>
<dbReference type="Gene3D" id="3.20.20.100">
    <property type="entry name" value="NADP-dependent oxidoreductase domain"/>
    <property type="match status" value="1"/>
</dbReference>
<dbReference type="RefSeq" id="WP_218883770.1">
    <property type="nucleotide sequence ID" value="NZ_JACCFW010000001.1"/>
</dbReference>
<evidence type="ECO:0000313" key="1">
    <source>
        <dbReference type="EMBL" id="NYJ76210.1"/>
    </source>
</evidence>
<organism evidence="1 2">
    <name type="scientific">Allobranchiibius huperziae</name>
    <dbReference type="NCBI Taxonomy" id="1874116"/>
    <lineage>
        <taxon>Bacteria</taxon>
        <taxon>Bacillati</taxon>
        <taxon>Actinomycetota</taxon>
        <taxon>Actinomycetes</taxon>
        <taxon>Micrococcales</taxon>
        <taxon>Dermacoccaceae</taxon>
        <taxon>Allobranchiibius</taxon>
    </lineage>
</organism>
<evidence type="ECO:0000313" key="2">
    <source>
        <dbReference type="Proteomes" id="UP000571817"/>
    </source>
</evidence>
<comment type="caution">
    <text evidence="1">The sequence shown here is derived from an EMBL/GenBank/DDBJ whole genome shotgun (WGS) entry which is preliminary data.</text>
</comment>
<accession>A0A853DNM5</accession>
<dbReference type="InterPro" id="IPR036812">
    <property type="entry name" value="NAD(P)_OxRdtase_dom_sf"/>
</dbReference>
<gene>
    <name evidence="1" type="ORF">HNR15_003173</name>
</gene>
<protein>
    <submittedName>
        <fullName evidence="1">Aryl-alcohol dehydrogenase-like predicted oxidoreductase</fullName>
    </submittedName>
</protein>
<dbReference type="EMBL" id="JACCFW010000001">
    <property type="protein sequence ID" value="NYJ76210.1"/>
    <property type="molecule type" value="Genomic_DNA"/>
</dbReference>
<reference evidence="1 2" key="1">
    <citation type="submission" date="2020-07" db="EMBL/GenBank/DDBJ databases">
        <title>Sequencing the genomes of 1000 actinobacteria strains.</title>
        <authorList>
            <person name="Klenk H.-P."/>
        </authorList>
    </citation>
    <scope>NUCLEOTIDE SEQUENCE [LARGE SCALE GENOMIC DNA]</scope>
    <source>
        <strain evidence="1 2">DSM 29531</strain>
    </source>
</reference>
<name>A0A853DNM5_9MICO</name>
<sequence>MRYRPLGRTGVQVSTLSLGAIKFGANGRTTQEDASAILDAALEVGIDTRPSIADASPRRR</sequence>
<dbReference type="Proteomes" id="UP000571817">
    <property type="component" value="Unassembled WGS sequence"/>
</dbReference>
<proteinExistence type="predicted"/>